<evidence type="ECO:0000313" key="2">
    <source>
        <dbReference type="Proteomes" id="UP000309997"/>
    </source>
</evidence>
<accession>A0ACC4BV74</accession>
<keyword evidence="2" id="KW-1185">Reference proteome</keyword>
<comment type="caution">
    <text evidence="1">The sequence shown here is derived from an EMBL/GenBank/DDBJ whole genome shotgun (WGS) entry which is preliminary data.</text>
</comment>
<dbReference type="EMBL" id="RCHU02000008">
    <property type="protein sequence ID" value="KAL3582310.1"/>
    <property type="molecule type" value="Genomic_DNA"/>
</dbReference>
<protein>
    <submittedName>
        <fullName evidence="1">Uncharacterized protein</fullName>
    </submittedName>
</protein>
<organism evidence="1 2">
    <name type="scientific">Populus alba</name>
    <name type="common">White poplar</name>
    <dbReference type="NCBI Taxonomy" id="43335"/>
    <lineage>
        <taxon>Eukaryota</taxon>
        <taxon>Viridiplantae</taxon>
        <taxon>Streptophyta</taxon>
        <taxon>Embryophyta</taxon>
        <taxon>Tracheophyta</taxon>
        <taxon>Spermatophyta</taxon>
        <taxon>Magnoliopsida</taxon>
        <taxon>eudicotyledons</taxon>
        <taxon>Gunneridae</taxon>
        <taxon>Pentapetalae</taxon>
        <taxon>rosids</taxon>
        <taxon>fabids</taxon>
        <taxon>Malpighiales</taxon>
        <taxon>Salicaceae</taxon>
        <taxon>Saliceae</taxon>
        <taxon>Populus</taxon>
    </lineage>
</organism>
<name>A0ACC4BV74_POPAL</name>
<sequence length="75" mass="8532">MYSALEALQTTAQKRFIALDIRMPESADCQTHPGERARRQAHWTDKSHQKRKKQSSSRLALACTYHGGMDECLPS</sequence>
<proteinExistence type="predicted"/>
<reference evidence="1 2" key="1">
    <citation type="journal article" date="2024" name="Plant Biotechnol. J.">
        <title>Genome and CRISPR/Cas9 system of a widespread forest tree (Populus alba) in the world.</title>
        <authorList>
            <person name="Liu Y.J."/>
            <person name="Jiang P.F."/>
            <person name="Han X.M."/>
            <person name="Li X.Y."/>
            <person name="Wang H.M."/>
            <person name="Wang Y.J."/>
            <person name="Wang X.X."/>
            <person name="Zeng Q.Y."/>
        </authorList>
    </citation>
    <scope>NUCLEOTIDE SEQUENCE [LARGE SCALE GENOMIC DNA]</scope>
    <source>
        <strain evidence="2">cv. PAL-ZL1</strain>
    </source>
</reference>
<evidence type="ECO:0000313" key="1">
    <source>
        <dbReference type="EMBL" id="KAL3582310.1"/>
    </source>
</evidence>
<dbReference type="Proteomes" id="UP000309997">
    <property type="component" value="Unassembled WGS sequence"/>
</dbReference>
<gene>
    <name evidence="1" type="ORF">D5086_016642</name>
</gene>